<dbReference type="Proteomes" id="UP000231480">
    <property type="component" value="Unassembled WGS sequence"/>
</dbReference>
<dbReference type="GO" id="GO:0016740">
    <property type="term" value="F:transferase activity"/>
    <property type="evidence" value="ECO:0007669"/>
    <property type="project" value="UniProtKB-KW"/>
</dbReference>
<organism evidence="1 2">
    <name type="scientific">Candidatus Portnoybacteria bacterium CG23_combo_of_CG06-09_8_20_14_all_37_13</name>
    <dbReference type="NCBI Taxonomy" id="1974819"/>
    <lineage>
        <taxon>Bacteria</taxon>
        <taxon>Candidatus Portnoyibacteriota</taxon>
    </lineage>
</organism>
<dbReference type="Pfam" id="PF02686">
    <property type="entry name" value="GatC"/>
    <property type="match status" value="1"/>
</dbReference>
<protein>
    <submittedName>
        <fullName evidence="1">Asp-tRNA(Asn)/Glu-tRNA(Gln) amidotransferase GatCAB subunit C</fullName>
    </submittedName>
</protein>
<dbReference type="InterPro" id="IPR003837">
    <property type="entry name" value="GatC"/>
</dbReference>
<dbReference type="Gene3D" id="1.10.20.60">
    <property type="entry name" value="Glu-tRNAGln amidotransferase C subunit, N-terminal domain"/>
    <property type="match status" value="1"/>
</dbReference>
<reference evidence="1 2" key="1">
    <citation type="submission" date="2017-09" db="EMBL/GenBank/DDBJ databases">
        <title>Depth-based differentiation of microbial function through sediment-hosted aquifers and enrichment of novel symbionts in the deep terrestrial subsurface.</title>
        <authorList>
            <person name="Probst A.J."/>
            <person name="Ladd B."/>
            <person name="Jarett J.K."/>
            <person name="Geller-Mcgrath D.E."/>
            <person name="Sieber C.M."/>
            <person name="Emerson J.B."/>
            <person name="Anantharaman K."/>
            <person name="Thomas B.C."/>
            <person name="Malmstrom R."/>
            <person name="Stieglmeier M."/>
            <person name="Klingl A."/>
            <person name="Woyke T."/>
            <person name="Ryan C.M."/>
            <person name="Banfield J.F."/>
        </authorList>
    </citation>
    <scope>NUCLEOTIDE SEQUENCE [LARGE SCALE GENOMIC DNA]</scope>
    <source>
        <strain evidence="1">CG23_combo_of_CG06-09_8_20_14_all_37_13</strain>
    </source>
</reference>
<keyword evidence="1" id="KW-0808">Transferase</keyword>
<sequence>MPKNLSKKSVEHLAKLAKLELSKKELEKYSKDLSGVLDYVSEISQLNLKDIKPTANAVGLENTMRQDKIKKLNFSNANSGQYFETKAVL</sequence>
<gene>
    <name evidence="1" type="ORF">COX44_03005</name>
</gene>
<comment type="caution">
    <text evidence="1">The sequence shown here is derived from an EMBL/GenBank/DDBJ whole genome shotgun (WGS) entry which is preliminary data.</text>
</comment>
<evidence type="ECO:0000313" key="1">
    <source>
        <dbReference type="EMBL" id="PIP16882.1"/>
    </source>
</evidence>
<evidence type="ECO:0000313" key="2">
    <source>
        <dbReference type="Proteomes" id="UP000231480"/>
    </source>
</evidence>
<dbReference type="EMBL" id="PCRH01000066">
    <property type="protein sequence ID" value="PIP16882.1"/>
    <property type="molecule type" value="Genomic_DNA"/>
</dbReference>
<name>A0A2G9YCI2_9BACT</name>
<dbReference type="SUPFAM" id="SSF141000">
    <property type="entry name" value="Glu-tRNAGln amidotransferase C subunit"/>
    <property type="match status" value="1"/>
</dbReference>
<dbReference type="GO" id="GO:0006450">
    <property type="term" value="P:regulation of translational fidelity"/>
    <property type="evidence" value="ECO:0007669"/>
    <property type="project" value="InterPro"/>
</dbReference>
<dbReference type="AlphaFoldDB" id="A0A2G9YCI2"/>
<proteinExistence type="predicted"/>
<dbReference type="InterPro" id="IPR036113">
    <property type="entry name" value="Asp/Glu-ADT_sf_sub_c"/>
</dbReference>
<dbReference type="NCBIfam" id="TIGR00135">
    <property type="entry name" value="gatC"/>
    <property type="match status" value="1"/>
</dbReference>
<accession>A0A2G9YCI2</accession>